<keyword evidence="2" id="KW-1185">Reference proteome</keyword>
<gene>
    <name evidence="1" type="ORF">SAMN04488129_13210</name>
</gene>
<dbReference type="RefSeq" id="WP_170840177.1">
    <property type="nucleotide sequence ID" value="NZ_FOBC01000032.1"/>
</dbReference>
<evidence type="ECO:0000313" key="1">
    <source>
        <dbReference type="EMBL" id="SEM19833.1"/>
    </source>
</evidence>
<dbReference type="AlphaFoldDB" id="A0A1H7WE89"/>
<evidence type="ECO:0000313" key="2">
    <source>
        <dbReference type="Proteomes" id="UP000198807"/>
    </source>
</evidence>
<organism evidence="1 2">
    <name type="scientific">Halomonas daqiaonensis</name>
    <dbReference type="NCBI Taxonomy" id="650850"/>
    <lineage>
        <taxon>Bacteria</taxon>
        <taxon>Pseudomonadati</taxon>
        <taxon>Pseudomonadota</taxon>
        <taxon>Gammaproteobacteria</taxon>
        <taxon>Oceanospirillales</taxon>
        <taxon>Halomonadaceae</taxon>
        <taxon>Halomonas</taxon>
    </lineage>
</organism>
<reference evidence="2" key="1">
    <citation type="submission" date="2016-10" db="EMBL/GenBank/DDBJ databases">
        <authorList>
            <person name="Varghese N."/>
            <person name="Submissions S."/>
        </authorList>
    </citation>
    <scope>NUCLEOTIDE SEQUENCE [LARGE SCALE GENOMIC DNA]</scope>
    <source>
        <strain evidence="2">CGMCC 1.9150</strain>
    </source>
</reference>
<dbReference type="Proteomes" id="UP000198807">
    <property type="component" value="Unassembled WGS sequence"/>
</dbReference>
<protein>
    <submittedName>
        <fullName evidence="1">Uncharacterized protein</fullName>
    </submittedName>
</protein>
<proteinExistence type="predicted"/>
<dbReference type="EMBL" id="FOBC01000032">
    <property type="protein sequence ID" value="SEM19833.1"/>
    <property type="molecule type" value="Genomic_DNA"/>
</dbReference>
<name>A0A1H7WE89_9GAMM</name>
<sequence>MRYASPGLEHVVVLACDDDQQHKPQGIAEPPQLPVGKTLETFEFDATGAEHRR</sequence>
<accession>A0A1H7WE89</accession>
<dbReference type="STRING" id="650850.SAMN04488129_13210"/>